<feature type="region of interest" description="Disordered" evidence="1">
    <location>
        <begin position="105"/>
        <end position="129"/>
    </location>
</feature>
<dbReference type="AlphaFoldDB" id="A0A848F4W4"/>
<accession>A0A848F4W4</accession>
<dbReference type="Pfam" id="PF12112">
    <property type="entry name" value="DUF3579"/>
    <property type="match status" value="1"/>
</dbReference>
<dbReference type="Proteomes" id="UP000574067">
    <property type="component" value="Unassembled WGS sequence"/>
</dbReference>
<dbReference type="InterPro" id="IPR021969">
    <property type="entry name" value="DUF3579"/>
</dbReference>
<gene>
    <name evidence="2" type="ORF">HHL10_03920</name>
</gene>
<name>A0A848F4W4_9BURK</name>
<evidence type="ECO:0000313" key="3">
    <source>
        <dbReference type="Proteomes" id="UP000574067"/>
    </source>
</evidence>
<protein>
    <submittedName>
        <fullName evidence="2">DUF3579 domain-containing protein</fullName>
    </submittedName>
</protein>
<dbReference type="Gene3D" id="3.30.70.2340">
    <property type="entry name" value="Uncharacterised protein PF12112 family, DUF3579"/>
    <property type="match status" value="1"/>
</dbReference>
<dbReference type="EMBL" id="JABBFW010000002">
    <property type="protein sequence ID" value="NML14128.1"/>
    <property type="molecule type" value="Genomic_DNA"/>
</dbReference>
<keyword evidence="3" id="KW-1185">Reference proteome</keyword>
<dbReference type="RefSeq" id="WP_169159042.1">
    <property type="nucleotide sequence ID" value="NZ_JABBFW010000002.1"/>
</dbReference>
<sequence length="129" mass="13758">MTKPREVFIQGITLQGRTFRPSDWAERLAGAMSSFRPGGARTGPGAHIGYSPLCVPRVINGVKCVIVSEALKDVDQRAWDFVMNFARDNELQVAEACLLPDKAAAPQPDKAQAPKPAAAQGAGKAAEVK</sequence>
<organism evidence="2 3">
    <name type="scientific">Azohydromonas caseinilytica</name>
    <dbReference type="NCBI Taxonomy" id="2728836"/>
    <lineage>
        <taxon>Bacteria</taxon>
        <taxon>Pseudomonadati</taxon>
        <taxon>Pseudomonadota</taxon>
        <taxon>Betaproteobacteria</taxon>
        <taxon>Burkholderiales</taxon>
        <taxon>Sphaerotilaceae</taxon>
        <taxon>Azohydromonas</taxon>
    </lineage>
</organism>
<evidence type="ECO:0000256" key="1">
    <source>
        <dbReference type="SAM" id="MobiDB-lite"/>
    </source>
</evidence>
<proteinExistence type="predicted"/>
<evidence type="ECO:0000313" key="2">
    <source>
        <dbReference type="EMBL" id="NML14128.1"/>
    </source>
</evidence>
<comment type="caution">
    <text evidence="2">The sequence shown here is derived from an EMBL/GenBank/DDBJ whole genome shotgun (WGS) entry which is preliminary data.</text>
</comment>
<reference evidence="2 3" key="1">
    <citation type="submission" date="2020-04" db="EMBL/GenBank/DDBJ databases">
        <title>Azohydromonas sp. isolated from soil.</title>
        <authorList>
            <person name="Dahal R.H."/>
        </authorList>
    </citation>
    <scope>NUCLEOTIDE SEQUENCE [LARGE SCALE GENOMIC DNA]</scope>
    <source>
        <strain evidence="2 3">G-1-1-14</strain>
    </source>
</reference>